<proteinExistence type="predicted"/>
<gene>
    <name evidence="3" type="ORF">RS83_00209</name>
</gene>
<reference evidence="3 4" key="1">
    <citation type="submission" date="2015-02" db="EMBL/GenBank/DDBJ databases">
        <title>Draft genome sequences of ten Microbacterium spp. with emphasis on heavy metal contaminated environments.</title>
        <authorList>
            <person name="Corretto E."/>
        </authorList>
    </citation>
    <scope>NUCLEOTIDE SEQUENCE [LARGE SCALE GENOMIC DNA]</scope>
    <source>
        <strain evidence="3 4">BEL4b</strain>
    </source>
</reference>
<dbReference type="SUPFAM" id="SSF54427">
    <property type="entry name" value="NTF2-like"/>
    <property type="match status" value="1"/>
</dbReference>
<organism evidence="3 4">
    <name type="scientific">Microbacterium oxydans</name>
    <dbReference type="NCBI Taxonomy" id="82380"/>
    <lineage>
        <taxon>Bacteria</taxon>
        <taxon>Bacillati</taxon>
        <taxon>Actinomycetota</taxon>
        <taxon>Actinomycetes</taxon>
        <taxon>Micrococcales</taxon>
        <taxon>Microbacteriaceae</taxon>
        <taxon>Microbacterium</taxon>
    </lineage>
</organism>
<evidence type="ECO:0000256" key="1">
    <source>
        <dbReference type="SAM" id="MobiDB-lite"/>
    </source>
</evidence>
<comment type="caution">
    <text evidence="3">The sequence shown here is derived from an EMBL/GenBank/DDBJ whole genome shotgun (WGS) entry which is preliminary data.</text>
</comment>
<evidence type="ECO:0000313" key="4">
    <source>
        <dbReference type="Proteomes" id="UP000033640"/>
    </source>
</evidence>
<dbReference type="Pfam" id="PF12680">
    <property type="entry name" value="SnoaL_2"/>
    <property type="match status" value="1"/>
</dbReference>
<dbReference type="InterPro" id="IPR037401">
    <property type="entry name" value="SnoaL-like"/>
</dbReference>
<evidence type="ECO:0000313" key="3">
    <source>
        <dbReference type="EMBL" id="KJL32837.1"/>
    </source>
</evidence>
<dbReference type="PATRIC" id="fig|82380.11.peg.219"/>
<feature type="domain" description="SnoaL-like" evidence="2">
    <location>
        <begin position="7"/>
        <end position="113"/>
    </location>
</feature>
<dbReference type="EMBL" id="JYIW01000013">
    <property type="protein sequence ID" value="KJL32837.1"/>
    <property type="molecule type" value="Genomic_DNA"/>
</dbReference>
<protein>
    <submittedName>
        <fullName evidence="3">SnoaL-like domain protein</fullName>
    </submittedName>
</protein>
<dbReference type="RefSeq" id="WP_045277650.1">
    <property type="nucleotide sequence ID" value="NZ_CAKKLT010000059.1"/>
</dbReference>
<dbReference type="Proteomes" id="UP000033640">
    <property type="component" value="Unassembled WGS sequence"/>
</dbReference>
<name>A0A0F0LHZ7_9MICO</name>
<dbReference type="Gene3D" id="3.10.450.50">
    <property type="match status" value="1"/>
</dbReference>
<feature type="compositionally biased region" description="Polar residues" evidence="1">
    <location>
        <begin position="131"/>
        <end position="149"/>
    </location>
</feature>
<dbReference type="PANTHER" id="PTHR41252">
    <property type="entry name" value="BLR2505 PROTEIN"/>
    <property type="match status" value="1"/>
</dbReference>
<feature type="region of interest" description="Disordered" evidence="1">
    <location>
        <begin position="126"/>
        <end position="156"/>
    </location>
</feature>
<sequence length="156" mass="16470">MSNADIIREHYAANDRGDLDGMLAPFASDVRWTEAAGFPYAGTYIGPDAVAANVFARIQEDWDDYTVAIDEVVDGGDTVIGIGTYSGTNTRTGRFFAARVAHVWRLAGGKVVAFEQFTDTEMVNRALRDPSTGSGTQEGTSASGTQNGATAAGTHA</sequence>
<dbReference type="PANTHER" id="PTHR41252:SF1">
    <property type="entry name" value="BLR2505 PROTEIN"/>
    <property type="match status" value="1"/>
</dbReference>
<evidence type="ECO:0000259" key="2">
    <source>
        <dbReference type="Pfam" id="PF12680"/>
    </source>
</evidence>
<dbReference type="OrthoDB" id="8451859at2"/>
<dbReference type="AlphaFoldDB" id="A0A0F0LHZ7"/>
<accession>A0A0F0LHZ7</accession>
<dbReference type="InterPro" id="IPR032710">
    <property type="entry name" value="NTF2-like_dom_sf"/>
</dbReference>